<dbReference type="Proteomes" id="UP000747399">
    <property type="component" value="Unassembled WGS sequence"/>
</dbReference>
<dbReference type="Gene3D" id="1.25.40.10">
    <property type="entry name" value="Tetratricopeptide repeat domain"/>
    <property type="match status" value="3"/>
</dbReference>
<evidence type="ECO:0000313" key="4">
    <source>
        <dbReference type="EMBL" id="GIL65161.1"/>
    </source>
</evidence>
<organism evidence="4 5">
    <name type="scientific">Volvox africanus</name>
    <dbReference type="NCBI Taxonomy" id="51714"/>
    <lineage>
        <taxon>Eukaryota</taxon>
        <taxon>Viridiplantae</taxon>
        <taxon>Chlorophyta</taxon>
        <taxon>core chlorophytes</taxon>
        <taxon>Chlorophyceae</taxon>
        <taxon>CS clade</taxon>
        <taxon>Chlamydomonadales</taxon>
        <taxon>Volvocaceae</taxon>
        <taxon>Volvox</taxon>
    </lineage>
</organism>
<reference evidence="4" key="1">
    <citation type="journal article" date="2021" name="Proc. Natl. Acad. Sci. U.S.A.">
        <title>Three genomes in the algal genus Volvox reveal the fate of a haploid sex-determining region after a transition to homothallism.</title>
        <authorList>
            <person name="Yamamoto K."/>
            <person name="Hamaji T."/>
            <person name="Kawai-Toyooka H."/>
            <person name="Matsuzaki R."/>
            <person name="Takahashi F."/>
            <person name="Nishimura Y."/>
            <person name="Kawachi M."/>
            <person name="Noguchi H."/>
            <person name="Minakuchi Y."/>
            <person name="Umen J.G."/>
            <person name="Toyoda A."/>
            <person name="Nozaki H."/>
        </authorList>
    </citation>
    <scope>NUCLEOTIDE SEQUENCE</scope>
    <source>
        <strain evidence="4">NIES-3780</strain>
    </source>
</reference>
<evidence type="ECO:0000256" key="2">
    <source>
        <dbReference type="ARBA" id="ARBA00022803"/>
    </source>
</evidence>
<sequence>MGDMPAALSYYRMALTAAPGNAAARLGCGEVLLVAAALAARMGAAGAAAAALAEAEGLVAHTTMQYGNLQAGWKLLGDIRIQHAAVPTLESIKAVATHGSVTPLGIVNGGNAAAVAVQDGLTAARDRLAQLRAARRAYAAAVHLDPRVAELWGDLGMSYHLELELEGQHPDLATPGDHRIRLRNRALALARGGLRLDPVSDWLWSCSGTIAGAAATESPAMAAIAEYCYSRALQLNPRRAPVWAALGRMYATHGEGGLANRCFDAARGHEPTSIAVWEAMGDAALRRSGLADGGAATDPWVRPAWRDAADAYEHAQLLGGDVESRLGFVLGSISARDGAAAGTVLAAATKAAVMYPLLASAHHARGISLEARGDYAAAVQAYQTTLVLLDVDDHRHPELDHSSSAPSVTPFDPRVTPTPRVATQLDLARALSAAGRANEAIKLYDTLRQEGLLRADDFAAVLSYGMALHQAGRSSEAVTHLVAVLSAAGATPHLRLAAATAAVRMHIAARRWDEAYGIVLTATSDLPDEGYHSRGGGRAAAATVAAAAATAAAVPVSETAAKLWRILLAGVVSARAPELEPQLLGGMRQWTEQRRDLDTAQHECRVHELLGAKHRAAGAATAALREAAFAIRACPYDRAAWALLSHTSVQDPGLQHAVLAARVAPRARAPYMPESADENAAPSLAAPPTLVPSAAAAHAAGLTATAAAAAAKVSAGTSGIVLLAAVQEAAVRLRRVVHAQPHEASAWYLCALTELQHAIASGGQARLYRSAAVAANTAAVRAKAELAALPTEPPPPPPSPLTPGLSPALALAMAAQTARTHAAAAAGATDPRVTALRTQRLALADVRVRSLAVLSECRLQLQLRGHGVGVGGDGDGDGDSDGDGVGQQMGTAREAAAEALSVATSYGVDASPAHRQLARLHVAQGDLGAANTAYKQACRAAAAAASGSSSRTSYELLPALEWAAVQAAAGETAAAVQLLTAVIENGADSGGVTVPARPVAAASLVNIAAVQHALLLLQLGEMEAAVAAAAAAAATRQYSQSLRSSAHVVQAAAALMQATLAEGDGGGVGSGSNTTAVRRKSLLEARWAALEALKPLSLSRPAGHVGQRGSAPPPGPMGPCAALAAVLLSAAEAGLGKESAARDLHEQAARLWPHQALEPLETFTRKSDVSLLHQIAVQSESSSSWSTSTTTASAATPAFTPPRMRGGAGGAAGAAGGGGGGGSTFLVRAMHCRPWAFKAEWSVLAAAARAT</sequence>
<dbReference type="SUPFAM" id="SSF48452">
    <property type="entry name" value="TPR-like"/>
    <property type="match status" value="2"/>
</dbReference>
<comment type="caution">
    <text evidence="4">The sequence shown here is derived from an EMBL/GenBank/DDBJ whole genome shotgun (WGS) entry which is preliminary data.</text>
</comment>
<proteinExistence type="predicted"/>
<dbReference type="EMBL" id="BNCO01000073">
    <property type="protein sequence ID" value="GIL65161.1"/>
    <property type="molecule type" value="Genomic_DNA"/>
</dbReference>
<dbReference type="InterPro" id="IPR039226">
    <property type="entry name" value="Ski3/TTC37"/>
</dbReference>
<evidence type="ECO:0000313" key="5">
    <source>
        <dbReference type="Proteomes" id="UP000747399"/>
    </source>
</evidence>
<dbReference type="GO" id="GO:0055087">
    <property type="term" value="C:Ski complex"/>
    <property type="evidence" value="ECO:0007669"/>
    <property type="project" value="InterPro"/>
</dbReference>
<dbReference type="PANTHER" id="PTHR15704:SF7">
    <property type="entry name" value="SUPERKILLER COMPLEX PROTEIN 3"/>
    <property type="match status" value="1"/>
</dbReference>
<gene>
    <name evidence="4" type="ORF">Vafri_18951</name>
</gene>
<feature type="region of interest" description="Disordered" evidence="3">
    <location>
        <begin position="1182"/>
        <end position="1215"/>
    </location>
</feature>
<keyword evidence="1" id="KW-0677">Repeat</keyword>
<dbReference type="PANTHER" id="PTHR15704">
    <property type="entry name" value="SUPERKILLER 3 PROTEIN-RELATED"/>
    <property type="match status" value="1"/>
</dbReference>
<keyword evidence="5" id="KW-1185">Reference proteome</keyword>
<keyword evidence="2" id="KW-0802">TPR repeat</keyword>
<dbReference type="GO" id="GO:0006401">
    <property type="term" value="P:RNA catabolic process"/>
    <property type="evidence" value="ECO:0007669"/>
    <property type="project" value="InterPro"/>
</dbReference>
<dbReference type="AlphaFoldDB" id="A0A8J4BP47"/>
<dbReference type="InterPro" id="IPR011990">
    <property type="entry name" value="TPR-like_helical_dom_sf"/>
</dbReference>
<name>A0A8J4BP47_9CHLO</name>
<evidence type="ECO:0000256" key="1">
    <source>
        <dbReference type="ARBA" id="ARBA00022737"/>
    </source>
</evidence>
<protein>
    <submittedName>
        <fullName evidence="4">Uncharacterized protein</fullName>
    </submittedName>
</protein>
<accession>A0A8J4BP47</accession>
<evidence type="ECO:0000256" key="3">
    <source>
        <dbReference type="SAM" id="MobiDB-lite"/>
    </source>
</evidence>
<feature type="compositionally biased region" description="Gly residues" evidence="3">
    <location>
        <begin position="1206"/>
        <end position="1215"/>
    </location>
</feature>
<feature type="compositionally biased region" description="Low complexity" evidence="3">
    <location>
        <begin position="1182"/>
        <end position="1202"/>
    </location>
</feature>